<organism evidence="2 3">
    <name type="scientific">Pseudogemmobacter faecipullorum</name>
    <dbReference type="NCBI Taxonomy" id="2755041"/>
    <lineage>
        <taxon>Bacteria</taxon>
        <taxon>Pseudomonadati</taxon>
        <taxon>Pseudomonadota</taxon>
        <taxon>Alphaproteobacteria</taxon>
        <taxon>Rhodobacterales</taxon>
        <taxon>Paracoccaceae</taxon>
        <taxon>Pseudogemmobacter</taxon>
    </lineage>
</organism>
<accession>A0ABS8CPF8</accession>
<keyword evidence="3" id="KW-1185">Reference proteome</keyword>
<sequence>MSSEIGQQDQEGQGLAALWPAGLMLCAGLAGLALATIFSDGVPGQYVVIAPPFGPPALEIISQAEGAIVAAGGFDNVLIAASERPDFADELRRAGALIVFPAPAFLGCSPPPEAGA</sequence>
<comment type="caution">
    <text evidence="2">The sequence shown here is derived from an EMBL/GenBank/DDBJ whole genome shotgun (WGS) entry which is preliminary data.</text>
</comment>
<protein>
    <submittedName>
        <fullName evidence="2">Uncharacterized protein</fullName>
    </submittedName>
</protein>
<evidence type="ECO:0000313" key="3">
    <source>
        <dbReference type="Proteomes" id="UP001198571"/>
    </source>
</evidence>
<evidence type="ECO:0000256" key="1">
    <source>
        <dbReference type="SAM" id="Phobius"/>
    </source>
</evidence>
<name>A0ABS8CPF8_9RHOB</name>
<keyword evidence="1" id="KW-0812">Transmembrane</keyword>
<dbReference type="RefSeq" id="WP_226936725.1">
    <property type="nucleotide sequence ID" value="NZ_JACDXX010000014.1"/>
</dbReference>
<keyword evidence="1" id="KW-0472">Membrane</keyword>
<keyword evidence="1" id="KW-1133">Transmembrane helix</keyword>
<feature type="transmembrane region" description="Helical" evidence="1">
    <location>
        <begin position="17"/>
        <end position="38"/>
    </location>
</feature>
<proteinExistence type="predicted"/>
<gene>
    <name evidence="2" type="ORF">H0485_14775</name>
</gene>
<evidence type="ECO:0000313" key="2">
    <source>
        <dbReference type="EMBL" id="MCB5411254.1"/>
    </source>
</evidence>
<dbReference type="EMBL" id="JACDXX010000014">
    <property type="protein sequence ID" value="MCB5411254.1"/>
    <property type="molecule type" value="Genomic_DNA"/>
</dbReference>
<reference evidence="2 3" key="1">
    <citation type="submission" date="2020-07" db="EMBL/GenBank/DDBJ databases">
        <title>Pseudogemmobacter sp. nov., isolated from poultry manure in Taiwan.</title>
        <authorList>
            <person name="Lin S.-Y."/>
            <person name="Tang Y.-S."/>
            <person name="Young C.-C."/>
        </authorList>
    </citation>
    <scope>NUCLEOTIDE SEQUENCE [LARGE SCALE GENOMIC DNA]</scope>
    <source>
        <strain evidence="2 3">CC-YST710</strain>
    </source>
</reference>
<dbReference type="Proteomes" id="UP001198571">
    <property type="component" value="Unassembled WGS sequence"/>
</dbReference>